<gene>
    <name evidence="2" type="ORF">LITE_LOCUS6136</name>
</gene>
<name>A0AAV0HV89_9ROSI</name>
<dbReference type="EMBL" id="CAMGYJ010000003">
    <property type="protein sequence ID" value="CAI0389211.1"/>
    <property type="molecule type" value="Genomic_DNA"/>
</dbReference>
<evidence type="ECO:0000313" key="2">
    <source>
        <dbReference type="EMBL" id="CAI0389211.1"/>
    </source>
</evidence>
<organism evidence="2 3">
    <name type="scientific">Linum tenue</name>
    <dbReference type="NCBI Taxonomy" id="586396"/>
    <lineage>
        <taxon>Eukaryota</taxon>
        <taxon>Viridiplantae</taxon>
        <taxon>Streptophyta</taxon>
        <taxon>Embryophyta</taxon>
        <taxon>Tracheophyta</taxon>
        <taxon>Spermatophyta</taxon>
        <taxon>Magnoliopsida</taxon>
        <taxon>eudicotyledons</taxon>
        <taxon>Gunneridae</taxon>
        <taxon>Pentapetalae</taxon>
        <taxon>rosids</taxon>
        <taxon>fabids</taxon>
        <taxon>Malpighiales</taxon>
        <taxon>Linaceae</taxon>
        <taxon>Linum</taxon>
    </lineage>
</organism>
<feature type="compositionally biased region" description="Basic residues" evidence="1">
    <location>
        <begin position="52"/>
        <end position="61"/>
    </location>
</feature>
<comment type="caution">
    <text evidence="2">The sequence shown here is derived from an EMBL/GenBank/DDBJ whole genome shotgun (WGS) entry which is preliminary data.</text>
</comment>
<accession>A0AAV0HV89</accession>
<dbReference type="AlphaFoldDB" id="A0AAV0HV89"/>
<keyword evidence="3" id="KW-1185">Reference proteome</keyword>
<feature type="non-terminal residue" evidence="2">
    <location>
        <position position="1"/>
    </location>
</feature>
<proteinExistence type="predicted"/>
<reference evidence="2" key="1">
    <citation type="submission" date="2022-08" db="EMBL/GenBank/DDBJ databases">
        <authorList>
            <person name="Gutierrez-Valencia J."/>
        </authorList>
    </citation>
    <scope>NUCLEOTIDE SEQUENCE</scope>
</reference>
<protein>
    <submittedName>
        <fullName evidence="2">Uncharacterized protein</fullName>
    </submittedName>
</protein>
<evidence type="ECO:0000313" key="3">
    <source>
        <dbReference type="Proteomes" id="UP001154282"/>
    </source>
</evidence>
<feature type="region of interest" description="Disordered" evidence="1">
    <location>
        <begin position="52"/>
        <end position="98"/>
    </location>
</feature>
<sequence length="132" mass="14804">THHNDDETHLRRRLVRGVGHLRRGPWIILDDKWVHRKFTRPAAAEAHRRLRHPGGEHRRRVPPACNAVGAGSGPGEEPFRVREGISPRGSYQTPGSYTCCRTPSTCCRRTACRRIPGTSSPSPGSPPCCRLW</sequence>
<dbReference type="Proteomes" id="UP001154282">
    <property type="component" value="Unassembled WGS sequence"/>
</dbReference>
<evidence type="ECO:0000256" key="1">
    <source>
        <dbReference type="SAM" id="MobiDB-lite"/>
    </source>
</evidence>